<feature type="transmembrane region" description="Helical" evidence="1">
    <location>
        <begin position="215"/>
        <end position="238"/>
    </location>
</feature>
<feature type="transmembrane region" description="Helical" evidence="1">
    <location>
        <begin position="21"/>
        <end position="43"/>
    </location>
</feature>
<organism evidence="2">
    <name type="scientific">hydrocarbon metagenome</name>
    <dbReference type="NCBI Taxonomy" id="938273"/>
    <lineage>
        <taxon>unclassified sequences</taxon>
        <taxon>metagenomes</taxon>
        <taxon>ecological metagenomes</taxon>
    </lineage>
</organism>
<proteinExistence type="predicted"/>
<evidence type="ECO:0000313" key="2">
    <source>
        <dbReference type="EMBL" id="KUG04007.1"/>
    </source>
</evidence>
<feature type="transmembrane region" description="Helical" evidence="1">
    <location>
        <begin position="108"/>
        <end position="130"/>
    </location>
</feature>
<feature type="transmembrane region" description="Helical" evidence="1">
    <location>
        <begin position="150"/>
        <end position="175"/>
    </location>
</feature>
<name>A0A0W8E5R1_9ZZZZ</name>
<keyword evidence="1" id="KW-0472">Membrane</keyword>
<evidence type="ECO:0000256" key="1">
    <source>
        <dbReference type="SAM" id="Phobius"/>
    </source>
</evidence>
<keyword evidence="1" id="KW-1133">Transmembrane helix</keyword>
<comment type="caution">
    <text evidence="2">The sequence shown here is derived from an EMBL/GenBank/DDBJ whole genome shotgun (WGS) entry which is preliminary data.</text>
</comment>
<feature type="transmembrane region" description="Helical" evidence="1">
    <location>
        <begin position="73"/>
        <end position="96"/>
    </location>
</feature>
<dbReference type="EMBL" id="LNQE01001862">
    <property type="protein sequence ID" value="KUG04007.1"/>
    <property type="molecule type" value="Genomic_DNA"/>
</dbReference>
<protein>
    <recommendedName>
        <fullName evidence="3">DUF998 domain-containing protein</fullName>
    </recommendedName>
</protein>
<keyword evidence="1" id="KW-0812">Transmembrane</keyword>
<feature type="transmembrane region" description="Helical" evidence="1">
    <location>
        <begin position="187"/>
        <end position="209"/>
    </location>
</feature>
<sequence>MKNGDTDPNGGKLLKKDNINSLGFFISILTTILTVVTFGIAVFTPPISGPFCLEGSINYPFLDIISRFPRDYFWMYPAILLTIFFVIFIVCIHQYAADDKKIYSQIGLSFALIAATILITDYFVQISVIQPSLLNGETDGISILTQYNPHGLFIALEEIGYLMMSLAFFCVSPVFSKATRLEKSLRWVFISCFILTCLSLIMIAGQYGINREYRFEVAVITIDWMVLILSGILMSMVYRRSMQE</sequence>
<dbReference type="AlphaFoldDB" id="A0A0W8E5R1"/>
<evidence type="ECO:0008006" key="3">
    <source>
        <dbReference type="Google" id="ProtNLM"/>
    </source>
</evidence>
<reference evidence="2" key="1">
    <citation type="journal article" date="2015" name="Proc. Natl. Acad. Sci. U.S.A.">
        <title>Networks of energetic and metabolic interactions define dynamics in microbial communities.</title>
        <authorList>
            <person name="Embree M."/>
            <person name="Liu J.K."/>
            <person name="Al-Bassam M.M."/>
            <person name="Zengler K."/>
        </authorList>
    </citation>
    <scope>NUCLEOTIDE SEQUENCE</scope>
</reference>
<gene>
    <name evidence="2" type="ORF">ASZ90_018596</name>
</gene>
<accession>A0A0W8E5R1</accession>